<evidence type="ECO:0000313" key="2">
    <source>
        <dbReference type="Proteomes" id="UP000302139"/>
    </source>
</evidence>
<comment type="caution">
    <text evidence="1">The sequence shown here is derived from an EMBL/GenBank/DDBJ whole genome shotgun (WGS) entry which is preliminary data.</text>
</comment>
<name>A0A4D4LSS7_STRAX</name>
<reference evidence="1 2" key="1">
    <citation type="submission" date="2019-04" db="EMBL/GenBank/DDBJ databases">
        <title>Draft genome sequences of Streptomyces avermitilis NBRC 14893.</title>
        <authorList>
            <person name="Komaki H."/>
            <person name="Tamura T."/>
            <person name="Hosoyama A."/>
        </authorList>
    </citation>
    <scope>NUCLEOTIDE SEQUENCE [LARGE SCALE GENOMIC DNA]</scope>
    <source>
        <strain evidence="1 2">NBRC 14893</strain>
    </source>
</reference>
<dbReference type="PANTHER" id="PTHR47756:SF2">
    <property type="entry name" value="BLL6612 PROTEIN"/>
    <property type="match status" value="1"/>
</dbReference>
<evidence type="ECO:0000313" key="1">
    <source>
        <dbReference type="EMBL" id="GDY60879.1"/>
    </source>
</evidence>
<dbReference type="EMBL" id="BJHX01000001">
    <property type="protein sequence ID" value="GDY60879.1"/>
    <property type="molecule type" value="Genomic_DNA"/>
</dbReference>
<organism evidence="1 2">
    <name type="scientific">Streptomyces avermitilis</name>
    <dbReference type="NCBI Taxonomy" id="33903"/>
    <lineage>
        <taxon>Bacteria</taxon>
        <taxon>Bacillati</taxon>
        <taxon>Actinomycetota</taxon>
        <taxon>Actinomycetes</taxon>
        <taxon>Kitasatosporales</taxon>
        <taxon>Streptomycetaceae</taxon>
        <taxon>Streptomyces</taxon>
    </lineage>
</organism>
<protein>
    <submittedName>
        <fullName evidence="1">Uncharacterized protein</fullName>
    </submittedName>
</protein>
<accession>A0A4D4LSS7</accession>
<dbReference type="AlphaFoldDB" id="A0A4D4LSS7"/>
<sequence>MVALNRAVAVAETAGPQPALDLVDALDLDGYHAFHAVRADLLRRLGRGTEAVRAYEAAIARTDNAAERGYLERRRAELTPE</sequence>
<dbReference type="PANTHER" id="PTHR47756">
    <property type="entry name" value="BLL6612 PROTEIN-RELATED"/>
    <property type="match status" value="1"/>
</dbReference>
<proteinExistence type="predicted"/>
<dbReference type="Proteomes" id="UP000302139">
    <property type="component" value="Unassembled WGS sequence"/>
</dbReference>
<gene>
    <name evidence="1" type="ORF">SAV14893_002720</name>
</gene>